<protein>
    <submittedName>
        <fullName evidence="1">Chromosome condensation regulator</fullName>
    </submittedName>
</protein>
<dbReference type="Gene3D" id="2.130.10.30">
    <property type="entry name" value="Regulator of chromosome condensation 1/beta-lactamase-inhibitor protein II"/>
    <property type="match status" value="1"/>
</dbReference>
<dbReference type="InterPro" id="IPR009091">
    <property type="entry name" value="RCC1/BLIP-II"/>
</dbReference>
<evidence type="ECO:0000313" key="1">
    <source>
        <dbReference type="EMBL" id="AYV81558.1"/>
    </source>
</evidence>
<dbReference type="PROSITE" id="PS50012">
    <property type="entry name" value="RCC1_3"/>
    <property type="match status" value="3"/>
</dbReference>
<reference evidence="1" key="1">
    <citation type="submission" date="2018-10" db="EMBL/GenBank/DDBJ databases">
        <title>Hidden diversity of soil giant viruses.</title>
        <authorList>
            <person name="Schulz F."/>
            <person name="Alteio L."/>
            <person name="Goudeau D."/>
            <person name="Ryan E.M."/>
            <person name="Malmstrom R.R."/>
            <person name="Blanchard J."/>
            <person name="Woyke T."/>
        </authorList>
    </citation>
    <scope>NUCLEOTIDE SEQUENCE</scope>
    <source>
        <strain evidence="1">HAV1</strain>
    </source>
</reference>
<dbReference type="GO" id="GO:0005085">
    <property type="term" value="F:guanyl-nucleotide exchange factor activity"/>
    <property type="evidence" value="ECO:0007669"/>
    <property type="project" value="TreeGrafter"/>
</dbReference>
<proteinExistence type="predicted"/>
<dbReference type="EMBL" id="MK072283">
    <property type="protein sequence ID" value="AYV81558.1"/>
    <property type="molecule type" value="Genomic_DNA"/>
</dbReference>
<dbReference type="PANTHER" id="PTHR45982:SF1">
    <property type="entry name" value="REGULATOR OF CHROMOSOME CONDENSATION"/>
    <property type="match status" value="1"/>
</dbReference>
<organism evidence="1">
    <name type="scientific">Harvfovirus sp</name>
    <dbReference type="NCBI Taxonomy" id="2487768"/>
    <lineage>
        <taxon>Viruses</taxon>
        <taxon>Varidnaviria</taxon>
        <taxon>Bamfordvirae</taxon>
        <taxon>Nucleocytoviricota</taxon>
        <taxon>Megaviricetes</taxon>
        <taxon>Imitervirales</taxon>
        <taxon>Mimiviridae</taxon>
        <taxon>Klosneuvirinae</taxon>
    </lineage>
</organism>
<gene>
    <name evidence="1" type="ORF">Harvfovirus41_3</name>
</gene>
<name>A0A3G5A2V7_9VIRU</name>
<dbReference type="SUPFAM" id="SSF50985">
    <property type="entry name" value="RCC1/BLIP-II"/>
    <property type="match status" value="1"/>
</dbReference>
<accession>A0A3G5A2V7</accession>
<dbReference type="InterPro" id="IPR000408">
    <property type="entry name" value="Reg_chr_condens"/>
</dbReference>
<dbReference type="PRINTS" id="PR00633">
    <property type="entry name" value="RCCNDNSATION"/>
</dbReference>
<dbReference type="InterPro" id="IPR051553">
    <property type="entry name" value="Ran_GTPase-activating"/>
</dbReference>
<dbReference type="Pfam" id="PF13540">
    <property type="entry name" value="RCC1_2"/>
    <property type="match status" value="4"/>
</dbReference>
<dbReference type="PANTHER" id="PTHR45982">
    <property type="entry name" value="REGULATOR OF CHROMOSOME CONDENSATION"/>
    <property type="match status" value="1"/>
</dbReference>
<sequence>MDLISLIVNLPTDLQYLLTNYDPTILFILPVDLLKKYDWFKLIKLNFSLLYDKRTSTNEEIMHTYAHNCTYERPKIICGYRHTFIILTDGTLMSYGHNCYGQLGIGNVPDQNIFTEIKDINKNIAEVVCGYSHTIIRFTDGTLMGCGDNTYGQLGLTDGVNPTVPLLTEIKNIPKNIVKVTCGYYSTFIRLTDGTLMSCGYNTCGHLGLGNSKIRNPYFKVVPGIPKNIIEVSTGHDHTIIRLTNGKLMGCGRNTDGRLGIKNKKIFEIFTEIDNLPRNIAEAVCGLFETVIRLTDGTLMCSSAFCNSDTRFLEMDISPLSKPVAKVLCYGYPIITLTDDRVFHYKFPTFTEISGIPINIAEVISASTHITIRLTDGTLMKAKSTVFDGEYGFTGLTSDSFTKIN</sequence>